<feature type="compositionally biased region" description="Basic and acidic residues" evidence="1">
    <location>
        <begin position="326"/>
        <end position="335"/>
    </location>
</feature>
<evidence type="ECO:0008006" key="4">
    <source>
        <dbReference type="Google" id="ProtNLM"/>
    </source>
</evidence>
<gene>
    <name evidence="2" type="ORF">HNR10_004543</name>
</gene>
<name>A0A7Z0JC78_9ACTN</name>
<dbReference type="EMBL" id="JACCFS010000001">
    <property type="protein sequence ID" value="NYJ36662.1"/>
    <property type="molecule type" value="Genomic_DNA"/>
</dbReference>
<sequence length="335" mass="36412">MRWKGEGHVGYYEYMPRFADLPVVEFPSGPVGAAPAAAVADPGSVAWRLRYHAPFHPGNGSGEDEDVEAYLERFVATVDGRRVTAITAAPLDYDGTDMAGQRDLLLAHASAWPRLRALFFTEFTVGDSELSWIGQTDVAPLLHALPALEEFTVRGGLGLRFADLEHAALRRLTVQSINLPGQAVRDLGTADLPALEHLELFLGDSAYGADTDVVDLSRVLSGAVLPRLDSLALRGAERADAWARAVAGSPLAERLRVLELSQSVLTDAGAEALLRAPALHGLRRLNLCLNRISADTAERLRAEFTARGTEVDLRDEPGEEDDQAEWDARYPEIVE</sequence>
<dbReference type="SUPFAM" id="SSF52047">
    <property type="entry name" value="RNI-like"/>
    <property type="match status" value="1"/>
</dbReference>
<feature type="region of interest" description="Disordered" evidence="1">
    <location>
        <begin position="310"/>
        <end position="335"/>
    </location>
</feature>
<reference evidence="2 3" key="1">
    <citation type="submission" date="2020-07" db="EMBL/GenBank/DDBJ databases">
        <title>Sequencing the genomes of 1000 actinobacteria strains.</title>
        <authorList>
            <person name="Klenk H.-P."/>
        </authorList>
    </citation>
    <scope>NUCLEOTIDE SEQUENCE [LARGE SCALE GENOMIC DNA]</scope>
    <source>
        <strain evidence="2 3">DSM 44442</strain>
    </source>
</reference>
<keyword evidence="3" id="KW-1185">Reference proteome</keyword>
<evidence type="ECO:0000313" key="2">
    <source>
        <dbReference type="EMBL" id="NYJ36662.1"/>
    </source>
</evidence>
<dbReference type="Proteomes" id="UP000572051">
    <property type="component" value="Unassembled WGS sequence"/>
</dbReference>
<evidence type="ECO:0000256" key="1">
    <source>
        <dbReference type="SAM" id="MobiDB-lite"/>
    </source>
</evidence>
<evidence type="ECO:0000313" key="3">
    <source>
        <dbReference type="Proteomes" id="UP000572051"/>
    </source>
</evidence>
<dbReference type="RefSeq" id="WP_218897946.1">
    <property type="nucleotide sequence ID" value="NZ_JACCFS010000001.1"/>
</dbReference>
<protein>
    <recommendedName>
        <fullName evidence="4">Leucine-rich repeat domain-containing protein</fullName>
    </recommendedName>
</protein>
<organism evidence="2 3">
    <name type="scientific">Nocardiopsis aegyptia</name>
    <dbReference type="NCBI Taxonomy" id="220378"/>
    <lineage>
        <taxon>Bacteria</taxon>
        <taxon>Bacillati</taxon>
        <taxon>Actinomycetota</taxon>
        <taxon>Actinomycetes</taxon>
        <taxon>Streptosporangiales</taxon>
        <taxon>Nocardiopsidaceae</taxon>
        <taxon>Nocardiopsis</taxon>
    </lineage>
</organism>
<dbReference type="AlphaFoldDB" id="A0A7Z0JC78"/>
<proteinExistence type="predicted"/>
<comment type="caution">
    <text evidence="2">The sequence shown here is derived from an EMBL/GenBank/DDBJ whole genome shotgun (WGS) entry which is preliminary data.</text>
</comment>
<dbReference type="Gene3D" id="3.80.10.10">
    <property type="entry name" value="Ribonuclease Inhibitor"/>
    <property type="match status" value="1"/>
</dbReference>
<accession>A0A7Z0JC78</accession>
<dbReference type="InterPro" id="IPR032675">
    <property type="entry name" value="LRR_dom_sf"/>
</dbReference>